<dbReference type="InterPro" id="IPR011047">
    <property type="entry name" value="Quinoprotein_ADH-like_sf"/>
</dbReference>
<organism evidence="5 6">
    <name type="scientific">Winogradskyella pelagia</name>
    <dbReference type="NCBI Taxonomy" id="2819984"/>
    <lineage>
        <taxon>Bacteria</taxon>
        <taxon>Pseudomonadati</taxon>
        <taxon>Bacteroidota</taxon>
        <taxon>Flavobacteriia</taxon>
        <taxon>Flavobacteriales</taxon>
        <taxon>Flavobacteriaceae</taxon>
        <taxon>Winogradskyella</taxon>
    </lineage>
</organism>
<dbReference type="Pfam" id="PF07495">
    <property type="entry name" value="Y_Y_Y"/>
    <property type="match status" value="1"/>
</dbReference>
<name>A0ABS3T302_9FLAO</name>
<feature type="coiled-coil region" evidence="1">
    <location>
        <begin position="757"/>
        <end position="832"/>
    </location>
</feature>
<dbReference type="InterPro" id="IPR036388">
    <property type="entry name" value="WH-like_DNA-bd_sf"/>
</dbReference>
<protein>
    <submittedName>
        <fullName evidence="5">LuxR family transcriptional regulator</fullName>
    </submittedName>
</protein>
<keyword evidence="3" id="KW-0732">Signal</keyword>
<dbReference type="InterPro" id="IPR000792">
    <property type="entry name" value="Tscrpt_reg_LuxR_C"/>
</dbReference>
<dbReference type="Gene3D" id="2.130.10.10">
    <property type="entry name" value="YVTN repeat-like/Quinoprotein amine dehydrogenase"/>
    <property type="match status" value="2"/>
</dbReference>
<dbReference type="SUPFAM" id="SSF46894">
    <property type="entry name" value="C-terminal effector domain of the bipartite response regulators"/>
    <property type="match status" value="1"/>
</dbReference>
<evidence type="ECO:0000259" key="4">
    <source>
        <dbReference type="SMART" id="SM00421"/>
    </source>
</evidence>
<keyword evidence="2" id="KW-1133">Transmembrane helix</keyword>
<evidence type="ECO:0000256" key="3">
    <source>
        <dbReference type="SAM" id="SignalP"/>
    </source>
</evidence>
<reference evidence="5 6" key="1">
    <citation type="submission" date="2021-03" db="EMBL/GenBank/DDBJ databases">
        <title>Winogradskyella sp. nov., isolated from costal sediment.</title>
        <authorList>
            <person name="Gao C."/>
        </authorList>
    </citation>
    <scope>NUCLEOTIDE SEQUENCE [LARGE SCALE GENOMIC DNA]</scope>
    <source>
        <strain evidence="5 6">DF17</strain>
    </source>
</reference>
<dbReference type="SMART" id="SM00421">
    <property type="entry name" value="HTH_LUXR"/>
    <property type="match status" value="1"/>
</dbReference>
<gene>
    <name evidence="5" type="ORF">J4050_10190</name>
</gene>
<dbReference type="Proteomes" id="UP000676776">
    <property type="component" value="Unassembled WGS sequence"/>
</dbReference>
<sequence>MKNVCLSILLVYVTLVTAQEIPPIQVFTPQEYSAEDQNWAISQSSEKFIYLANNKGLLEYNGDAWKLYNSPNESIIRSVLATERLIYTGAYMDFGYWEKDETNRLQYTSIVKENAVPVIEDEEFWGILEVDGFVIFQSFERIYIFNTQNSSFKIIDARKRINKIFQVNSDIYFHEIGLGIFRIENGKAIMEVPSNAFGFNEIINIFNQQGNLLLLTKDNGLLKYSNKDPQENSIGANRLLKERTVYSGIKLADGTIIIGTISNGIIQISEDGELLLEIDQFKGLSNNTVLALFEDIDGNVWLGLDNGINVINLKSPFRVYTDKLGQLGTIYTSIVVGNYLYLGTNQGLFYKKRDDTSAFKMVSGTNGQVWSLDSIEGIVLCGHDNGTFIIENDSAKLISRIKGTWGVKQIPSNTNLLLQGNYKGLHILERNGGSWVYRNKLEGFDISSRYFEFTSDSEVLVSHEYKGIYQIKIDQGLFNVTNYEKLNLPAGIKSSITTYDGEVLYAFGEGVFKFDSAQRDFKKDSIFSKELSNSKYLSGKLIADKTKNRLWAFTKNDIVYIEPGQMTQKPDLNSIAIPEDLRKNKAGFENILHLKNEKYLIGTTTGYFILDLAKIETPQNEITFNSIASYVGQNPKKYLTVNESPKLSNAQNNISFSYSVPIFNEYSHKQYQYKLVGLYDSWSDWSTSPEVTFENLPYGNYIFQARAKVGNTDTINTLSYRFSIDKPWYLKPLAIAFYIMAFLLIGFIMHYANRQYYKKQKNKLLQKKEQERELEKLENQKQLMEFKNENLKLDIENKNRELGIATMNLVKRNELLNDIKTALSKIKSIEETKKVIRLINNNLNDSNDWKLFEEAFNNVDKDFMKRVKTLHPSITPNDLRLCAYLRLNLSSKEIAPLLNISHKSVEVKRYRLRKKMGLDHDKSLTNYILEL</sequence>
<dbReference type="SUPFAM" id="SSF50998">
    <property type="entry name" value="Quinoprotein alcohol dehydrogenase-like"/>
    <property type="match status" value="1"/>
</dbReference>
<dbReference type="InterPro" id="IPR016032">
    <property type="entry name" value="Sig_transdc_resp-reg_C-effctor"/>
</dbReference>
<proteinExistence type="predicted"/>
<accession>A0ABS3T302</accession>
<feature type="transmembrane region" description="Helical" evidence="2">
    <location>
        <begin position="728"/>
        <end position="752"/>
    </location>
</feature>
<dbReference type="InterPro" id="IPR013783">
    <property type="entry name" value="Ig-like_fold"/>
</dbReference>
<dbReference type="Gene3D" id="1.10.10.10">
    <property type="entry name" value="Winged helix-like DNA-binding domain superfamily/Winged helix DNA-binding domain"/>
    <property type="match status" value="1"/>
</dbReference>
<keyword evidence="1" id="KW-0175">Coiled coil</keyword>
<dbReference type="RefSeq" id="WP_208154478.1">
    <property type="nucleotide sequence ID" value="NZ_JAGEVF010000007.1"/>
</dbReference>
<keyword evidence="2" id="KW-0472">Membrane</keyword>
<evidence type="ECO:0000256" key="1">
    <source>
        <dbReference type="SAM" id="Coils"/>
    </source>
</evidence>
<feature type="chain" id="PRO_5045719690" evidence="3">
    <location>
        <begin position="19"/>
        <end position="931"/>
    </location>
</feature>
<dbReference type="InterPro" id="IPR011123">
    <property type="entry name" value="Y_Y_Y"/>
</dbReference>
<feature type="domain" description="HTH luxR-type" evidence="4">
    <location>
        <begin position="871"/>
        <end position="928"/>
    </location>
</feature>
<keyword evidence="2" id="KW-0812">Transmembrane</keyword>
<comment type="caution">
    <text evidence="5">The sequence shown here is derived from an EMBL/GenBank/DDBJ whole genome shotgun (WGS) entry which is preliminary data.</text>
</comment>
<evidence type="ECO:0000313" key="5">
    <source>
        <dbReference type="EMBL" id="MBO3117119.1"/>
    </source>
</evidence>
<dbReference type="InterPro" id="IPR015943">
    <property type="entry name" value="WD40/YVTN_repeat-like_dom_sf"/>
</dbReference>
<dbReference type="Gene3D" id="2.60.40.10">
    <property type="entry name" value="Immunoglobulins"/>
    <property type="match status" value="1"/>
</dbReference>
<dbReference type="EMBL" id="JAGEVF010000007">
    <property type="protein sequence ID" value="MBO3117119.1"/>
    <property type="molecule type" value="Genomic_DNA"/>
</dbReference>
<feature type="signal peptide" evidence="3">
    <location>
        <begin position="1"/>
        <end position="18"/>
    </location>
</feature>
<evidence type="ECO:0000313" key="6">
    <source>
        <dbReference type="Proteomes" id="UP000676776"/>
    </source>
</evidence>
<evidence type="ECO:0000256" key="2">
    <source>
        <dbReference type="SAM" id="Phobius"/>
    </source>
</evidence>
<keyword evidence="6" id="KW-1185">Reference proteome</keyword>